<accession>A0AAE1C8T6</accession>
<gene>
    <name evidence="2" type="ORF">B0T22DRAFT_246394</name>
</gene>
<organism evidence="2 3">
    <name type="scientific">Podospora appendiculata</name>
    <dbReference type="NCBI Taxonomy" id="314037"/>
    <lineage>
        <taxon>Eukaryota</taxon>
        <taxon>Fungi</taxon>
        <taxon>Dikarya</taxon>
        <taxon>Ascomycota</taxon>
        <taxon>Pezizomycotina</taxon>
        <taxon>Sordariomycetes</taxon>
        <taxon>Sordariomycetidae</taxon>
        <taxon>Sordariales</taxon>
        <taxon>Podosporaceae</taxon>
        <taxon>Podospora</taxon>
    </lineage>
</organism>
<sequence length="133" mass="15388">MSSRIARRMAQAAKSSDLMASSSSSVSSASIPAGEYTYRLKKVWPPELHKLSAQEQLRFEKRYKRRVQHITARPRWNKMVGLAQLFTISFVVVYSVLFMDWKTQKQPFDGIRAQMWEMLGYGPAEKKTVEARK</sequence>
<dbReference type="Proteomes" id="UP001270362">
    <property type="component" value="Unassembled WGS sequence"/>
</dbReference>
<keyword evidence="3" id="KW-1185">Reference proteome</keyword>
<name>A0AAE1C8T6_9PEZI</name>
<evidence type="ECO:0000313" key="2">
    <source>
        <dbReference type="EMBL" id="KAK3683364.1"/>
    </source>
</evidence>
<comment type="caution">
    <text evidence="2">The sequence shown here is derived from an EMBL/GenBank/DDBJ whole genome shotgun (WGS) entry which is preliminary data.</text>
</comment>
<evidence type="ECO:0000313" key="3">
    <source>
        <dbReference type="Proteomes" id="UP001270362"/>
    </source>
</evidence>
<keyword evidence="1" id="KW-0812">Transmembrane</keyword>
<protein>
    <submittedName>
        <fullName evidence="2">Uncharacterized protein</fullName>
    </submittedName>
</protein>
<proteinExistence type="predicted"/>
<reference evidence="2" key="2">
    <citation type="submission" date="2023-06" db="EMBL/GenBank/DDBJ databases">
        <authorList>
            <consortium name="Lawrence Berkeley National Laboratory"/>
            <person name="Haridas S."/>
            <person name="Hensen N."/>
            <person name="Bonometti L."/>
            <person name="Westerberg I."/>
            <person name="Brannstrom I.O."/>
            <person name="Guillou S."/>
            <person name="Cros-Aarteil S."/>
            <person name="Calhoun S."/>
            <person name="Kuo A."/>
            <person name="Mondo S."/>
            <person name="Pangilinan J."/>
            <person name="Riley R."/>
            <person name="Labutti K."/>
            <person name="Andreopoulos B."/>
            <person name="Lipzen A."/>
            <person name="Chen C."/>
            <person name="Yanf M."/>
            <person name="Daum C."/>
            <person name="Ng V."/>
            <person name="Clum A."/>
            <person name="Steindorff A."/>
            <person name="Ohm R."/>
            <person name="Martin F."/>
            <person name="Silar P."/>
            <person name="Natvig D."/>
            <person name="Lalanne C."/>
            <person name="Gautier V."/>
            <person name="Ament-Velasquez S.L."/>
            <person name="Kruys A."/>
            <person name="Hutchinson M.I."/>
            <person name="Powell A.J."/>
            <person name="Barry K."/>
            <person name="Miller A.N."/>
            <person name="Grigoriev I.V."/>
            <person name="Debuchy R."/>
            <person name="Gladieux P."/>
            <person name="Thoren M.H."/>
            <person name="Johannesson H."/>
        </authorList>
    </citation>
    <scope>NUCLEOTIDE SEQUENCE</scope>
    <source>
        <strain evidence="2">CBS 314.62</strain>
    </source>
</reference>
<evidence type="ECO:0000256" key="1">
    <source>
        <dbReference type="SAM" id="Phobius"/>
    </source>
</evidence>
<dbReference type="AlphaFoldDB" id="A0AAE1C8T6"/>
<keyword evidence="1" id="KW-1133">Transmembrane helix</keyword>
<feature type="transmembrane region" description="Helical" evidence="1">
    <location>
        <begin position="79"/>
        <end position="99"/>
    </location>
</feature>
<keyword evidence="1" id="KW-0472">Membrane</keyword>
<dbReference type="EMBL" id="JAULSO010000004">
    <property type="protein sequence ID" value="KAK3683364.1"/>
    <property type="molecule type" value="Genomic_DNA"/>
</dbReference>
<reference evidence="2" key="1">
    <citation type="journal article" date="2023" name="Mol. Phylogenet. Evol.">
        <title>Genome-scale phylogeny and comparative genomics of the fungal order Sordariales.</title>
        <authorList>
            <person name="Hensen N."/>
            <person name="Bonometti L."/>
            <person name="Westerberg I."/>
            <person name="Brannstrom I.O."/>
            <person name="Guillou S."/>
            <person name="Cros-Aarteil S."/>
            <person name="Calhoun S."/>
            <person name="Haridas S."/>
            <person name="Kuo A."/>
            <person name="Mondo S."/>
            <person name="Pangilinan J."/>
            <person name="Riley R."/>
            <person name="LaButti K."/>
            <person name="Andreopoulos B."/>
            <person name="Lipzen A."/>
            <person name="Chen C."/>
            <person name="Yan M."/>
            <person name="Daum C."/>
            <person name="Ng V."/>
            <person name="Clum A."/>
            <person name="Steindorff A."/>
            <person name="Ohm R.A."/>
            <person name="Martin F."/>
            <person name="Silar P."/>
            <person name="Natvig D.O."/>
            <person name="Lalanne C."/>
            <person name="Gautier V."/>
            <person name="Ament-Velasquez S.L."/>
            <person name="Kruys A."/>
            <person name="Hutchinson M.I."/>
            <person name="Powell A.J."/>
            <person name="Barry K."/>
            <person name="Miller A.N."/>
            <person name="Grigoriev I.V."/>
            <person name="Debuchy R."/>
            <person name="Gladieux P."/>
            <person name="Hiltunen Thoren M."/>
            <person name="Johannesson H."/>
        </authorList>
    </citation>
    <scope>NUCLEOTIDE SEQUENCE</scope>
    <source>
        <strain evidence="2">CBS 314.62</strain>
    </source>
</reference>